<evidence type="ECO:0000256" key="1">
    <source>
        <dbReference type="SAM" id="SignalP"/>
    </source>
</evidence>
<protein>
    <submittedName>
        <fullName evidence="2">Uncharacterized protein</fullName>
    </submittedName>
</protein>
<organism evidence="2 3">
    <name type="scientific">Rosa chinensis</name>
    <name type="common">China rose</name>
    <dbReference type="NCBI Taxonomy" id="74649"/>
    <lineage>
        <taxon>Eukaryota</taxon>
        <taxon>Viridiplantae</taxon>
        <taxon>Streptophyta</taxon>
        <taxon>Embryophyta</taxon>
        <taxon>Tracheophyta</taxon>
        <taxon>Spermatophyta</taxon>
        <taxon>Magnoliopsida</taxon>
        <taxon>eudicotyledons</taxon>
        <taxon>Gunneridae</taxon>
        <taxon>Pentapetalae</taxon>
        <taxon>rosids</taxon>
        <taxon>fabids</taxon>
        <taxon>Rosales</taxon>
        <taxon>Rosaceae</taxon>
        <taxon>Rosoideae</taxon>
        <taxon>Rosoideae incertae sedis</taxon>
        <taxon>Rosa</taxon>
    </lineage>
</organism>
<dbReference type="AlphaFoldDB" id="A0A2P6PV34"/>
<feature type="signal peptide" evidence="1">
    <location>
        <begin position="1"/>
        <end position="16"/>
    </location>
</feature>
<name>A0A2P6PV34_ROSCH</name>
<proteinExistence type="predicted"/>
<gene>
    <name evidence="2" type="ORF">RchiOBHm_Chr6g0287521</name>
</gene>
<sequence>MSLFSQIFFIALFCLGRPFHLEQFLLVKTRISSELKVMGKEEKYNHGFYKRSLPTPPAVEFSSSEGKCVNYEVMIMKMLKSLHVFVQLSLLFTLHCVESICETSYNYILHYLYQRHITTLIVFRSFVNFNSLLVSFSKIGIKDYSRHMDHSLESLEK</sequence>
<reference evidence="2 3" key="1">
    <citation type="journal article" date="2018" name="Nat. Genet.">
        <title>The Rosa genome provides new insights in the design of modern roses.</title>
        <authorList>
            <person name="Bendahmane M."/>
        </authorList>
    </citation>
    <scope>NUCLEOTIDE SEQUENCE [LARGE SCALE GENOMIC DNA]</scope>
    <source>
        <strain evidence="3">cv. Old Blush</strain>
    </source>
</reference>
<evidence type="ECO:0000313" key="2">
    <source>
        <dbReference type="EMBL" id="PRQ25793.1"/>
    </source>
</evidence>
<dbReference type="Proteomes" id="UP000238479">
    <property type="component" value="Chromosome 6"/>
</dbReference>
<evidence type="ECO:0000313" key="3">
    <source>
        <dbReference type="Proteomes" id="UP000238479"/>
    </source>
</evidence>
<feature type="chain" id="PRO_5015137229" evidence="1">
    <location>
        <begin position="17"/>
        <end position="157"/>
    </location>
</feature>
<dbReference type="EMBL" id="PDCK01000044">
    <property type="protein sequence ID" value="PRQ25793.1"/>
    <property type="molecule type" value="Genomic_DNA"/>
</dbReference>
<dbReference type="Gramene" id="PRQ25793">
    <property type="protein sequence ID" value="PRQ25793"/>
    <property type="gene ID" value="RchiOBHm_Chr6g0287521"/>
</dbReference>
<keyword evidence="1" id="KW-0732">Signal</keyword>
<accession>A0A2P6PV34</accession>
<keyword evidence="3" id="KW-1185">Reference proteome</keyword>
<comment type="caution">
    <text evidence="2">The sequence shown here is derived from an EMBL/GenBank/DDBJ whole genome shotgun (WGS) entry which is preliminary data.</text>
</comment>